<dbReference type="Gene3D" id="3.40.50.850">
    <property type="entry name" value="Isochorismatase-like"/>
    <property type="match status" value="1"/>
</dbReference>
<dbReference type="EMBL" id="BAABHO010000006">
    <property type="protein sequence ID" value="GAA4779611.1"/>
    <property type="molecule type" value="Genomic_DNA"/>
</dbReference>
<dbReference type="PANTHER" id="PTHR14119">
    <property type="entry name" value="HYDROLASE"/>
    <property type="match status" value="1"/>
</dbReference>
<gene>
    <name evidence="2" type="ORF">GCM10023200_11030</name>
</gene>
<evidence type="ECO:0000313" key="2">
    <source>
        <dbReference type="EMBL" id="GAA4779611.1"/>
    </source>
</evidence>
<organism evidence="2 3">
    <name type="scientific">Actinomycetospora chlora</name>
    <dbReference type="NCBI Taxonomy" id="663608"/>
    <lineage>
        <taxon>Bacteria</taxon>
        <taxon>Bacillati</taxon>
        <taxon>Actinomycetota</taxon>
        <taxon>Actinomycetes</taxon>
        <taxon>Pseudonocardiales</taxon>
        <taxon>Pseudonocardiaceae</taxon>
        <taxon>Actinomycetospora</taxon>
    </lineage>
</organism>
<accession>A0ABP9ADG2</accession>
<evidence type="ECO:0000259" key="1">
    <source>
        <dbReference type="Pfam" id="PF00857"/>
    </source>
</evidence>
<sequence length="185" mass="19296">MAFGTVPSTPTVTRVPVLRADASLLLVVDLQERLMPAIAGGAAVVENACRLVRGAERLGVAVHATEQNPAGLGPTVAAVAELLPTPAAPKTAFAAEVPAHPGTVVVAGCEAHVCVQQTVLGMRATGRDVAVVADAVGSRTEANHARALDRLRAHGVDVVTTEMVLFEWLHDSDHPAFREVQKLIK</sequence>
<dbReference type="InterPro" id="IPR036380">
    <property type="entry name" value="Isochorismatase-like_sf"/>
</dbReference>
<dbReference type="InterPro" id="IPR050993">
    <property type="entry name" value="Isochorismatase_domain"/>
</dbReference>
<proteinExistence type="predicted"/>
<comment type="caution">
    <text evidence="2">The sequence shown here is derived from an EMBL/GenBank/DDBJ whole genome shotgun (WGS) entry which is preliminary data.</text>
</comment>
<protein>
    <submittedName>
        <fullName evidence="2">Isochorismatase family protein</fullName>
    </submittedName>
</protein>
<dbReference type="Pfam" id="PF00857">
    <property type="entry name" value="Isochorismatase"/>
    <property type="match status" value="1"/>
</dbReference>
<dbReference type="SUPFAM" id="SSF52499">
    <property type="entry name" value="Isochorismatase-like hydrolases"/>
    <property type="match status" value="1"/>
</dbReference>
<dbReference type="Proteomes" id="UP001500928">
    <property type="component" value="Unassembled WGS sequence"/>
</dbReference>
<reference evidence="3" key="1">
    <citation type="journal article" date="2019" name="Int. J. Syst. Evol. Microbiol.">
        <title>The Global Catalogue of Microorganisms (GCM) 10K type strain sequencing project: providing services to taxonomists for standard genome sequencing and annotation.</title>
        <authorList>
            <consortium name="The Broad Institute Genomics Platform"/>
            <consortium name="The Broad Institute Genome Sequencing Center for Infectious Disease"/>
            <person name="Wu L."/>
            <person name="Ma J."/>
        </authorList>
    </citation>
    <scope>NUCLEOTIDE SEQUENCE [LARGE SCALE GENOMIC DNA]</scope>
    <source>
        <strain evidence="3">JCM 17979</strain>
    </source>
</reference>
<keyword evidence="3" id="KW-1185">Reference proteome</keyword>
<evidence type="ECO:0000313" key="3">
    <source>
        <dbReference type="Proteomes" id="UP001500928"/>
    </source>
</evidence>
<dbReference type="PANTHER" id="PTHR14119:SF3">
    <property type="entry name" value="ISOCHORISMATASE DOMAIN-CONTAINING PROTEIN 2"/>
    <property type="match status" value="1"/>
</dbReference>
<feature type="domain" description="Isochorismatase-like" evidence="1">
    <location>
        <begin position="102"/>
        <end position="162"/>
    </location>
</feature>
<name>A0ABP9ADG2_9PSEU</name>
<dbReference type="InterPro" id="IPR000868">
    <property type="entry name" value="Isochorismatase-like_dom"/>
</dbReference>